<keyword evidence="2" id="KW-1185">Reference proteome</keyword>
<organism evidence="1 2">
    <name type="scientific">Linderina macrospora</name>
    <dbReference type="NCBI Taxonomy" id="4868"/>
    <lineage>
        <taxon>Eukaryota</taxon>
        <taxon>Fungi</taxon>
        <taxon>Fungi incertae sedis</taxon>
        <taxon>Zoopagomycota</taxon>
        <taxon>Kickxellomycotina</taxon>
        <taxon>Kickxellomycetes</taxon>
        <taxon>Kickxellales</taxon>
        <taxon>Kickxellaceae</taxon>
        <taxon>Linderina</taxon>
    </lineage>
</organism>
<name>A0ACC1J4H4_9FUNG</name>
<evidence type="ECO:0000313" key="1">
    <source>
        <dbReference type="EMBL" id="KAJ1936924.1"/>
    </source>
</evidence>
<dbReference type="Proteomes" id="UP001150603">
    <property type="component" value="Unassembled WGS sequence"/>
</dbReference>
<sequence>MRVKFVFLAFLALATAALAWEKIDHEIFELYDSVKRNEATSDWYELLGIEPKASLKEINRAYRKLSMKYHPDKRKQSAKKLTAADTKRFERMGLVVGVLRDSYSRERYDFFRKNGVPMWRGTGYMYSRWRPGFGSVVTGLVVFISAMQYLFHKLSFWRAQERIKILEEEQRRRGGRVKVRSEQTQQQMNRRMRRQQRGTPPTTDYEDSGFEGNNDELDTNQINTVGVINPYAVKPASIRRVMIVALPVWAAKTVLGAVGLYKPADEEEAEGEDQVLVGGGSDTTADGRSGKDILQQVAGDALAAQNSSDVDSKDLEARIKKVSNKAKKQEARRRRMPVV</sequence>
<dbReference type="EMBL" id="JANBPW010003700">
    <property type="protein sequence ID" value="KAJ1936924.1"/>
    <property type="molecule type" value="Genomic_DNA"/>
</dbReference>
<evidence type="ECO:0000313" key="2">
    <source>
        <dbReference type="Proteomes" id="UP001150603"/>
    </source>
</evidence>
<accession>A0ACC1J4H4</accession>
<reference evidence="1" key="1">
    <citation type="submission" date="2022-07" db="EMBL/GenBank/DDBJ databases">
        <title>Phylogenomic reconstructions and comparative analyses of Kickxellomycotina fungi.</title>
        <authorList>
            <person name="Reynolds N.K."/>
            <person name="Stajich J.E."/>
            <person name="Barry K."/>
            <person name="Grigoriev I.V."/>
            <person name="Crous P."/>
            <person name="Smith M.E."/>
        </authorList>
    </citation>
    <scope>NUCLEOTIDE SEQUENCE</scope>
    <source>
        <strain evidence="1">NRRL 5244</strain>
    </source>
</reference>
<gene>
    <name evidence="1" type="ORF">FBU59_004904</name>
</gene>
<proteinExistence type="predicted"/>
<comment type="caution">
    <text evidence="1">The sequence shown here is derived from an EMBL/GenBank/DDBJ whole genome shotgun (WGS) entry which is preliminary data.</text>
</comment>
<protein>
    <submittedName>
        <fullName evidence="1">Uncharacterized protein</fullName>
    </submittedName>
</protein>